<dbReference type="RefSeq" id="WP_229870310.1">
    <property type="nucleotide sequence ID" value="NZ_BMSA01000009.1"/>
</dbReference>
<organism evidence="3 4">
    <name type="scientific">Streptomyces phaeofaciens</name>
    <dbReference type="NCBI Taxonomy" id="68254"/>
    <lineage>
        <taxon>Bacteria</taxon>
        <taxon>Bacillati</taxon>
        <taxon>Actinomycetota</taxon>
        <taxon>Actinomycetes</taxon>
        <taxon>Kitasatosporales</taxon>
        <taxon>Streptomycetaceae</taxon>
        <taxon>Streptomyces</taxon>
    </lineage>
</organism>
<proteinExistence type="predicted"/>
<accession>A0A918HDC1</accession>
<evidence type="ECO:0000313" key="3">
    <source>
        <dbReference type="EMBL" id="GGT55061.1"/>
    </source>
</evidence>
<reference evidence="3" key="2">
    <citation type="submission" date="2020-09" db="EMBL/GenBank/DDBJ databases">
        <authorList>
            <person name="Sun Q."/>
            <person name="Ohkuma M."/>
        </authorList>
    </citation>
    <scope>NUCLEOTIDE SEQUENCE</scope>
    <source>
        <strain evidence="3">JCM 4125</strain>
    </source>
</reference>
<keyword evidence="4" id="KW-1185">Reference proteome</keyword>
<dbReference type="AlphaFoldDB" id="A0A918HDC1"/>
<feature type="region of interest" description="Disordered" evidence="1">
    <location>
        <begin position="91"/>
        <end position="115"/>
    </location>
</feature>
<dbReference type="InterPro" id="IPR046187">
    <property type="entry name" value="DUF6215"/>
</dbReference>
<keyword evidence="2" id="KW-0472">Membrane</keyword>
<reference evidence="3" key="1">
    <citation type="journal article" date="2014" name="Int. J. Syst. Evol. Microbiol.">
        <title>Complete genome sequence of Corynebacterium casei LMG S-19264T (=DSM 44701T), isolated from a smear-ripened cheese.</title>
        <authorList>
            <consortium name="US DOE Joint Genome Institute (JGI-PGF)"/>
            <person name="Walter F."/>
            <person name="Albersmeier A."/>
            <person name="Kalinowski J."/>
            <person name="Ruckert C."/>
        </authorList>
    </citation>
    <scope>NUCLEOTIDE SEQUENCE</scope>
    <source>
        <strain evidence="3">JCM 4125</strain>
    </source>
</reference>
<keyword evidence="2" id="KW-1133">Transmembrane helix</keyword>
<feature type="compositionally biased region" description="Low complexity" evidence="1">
    <location>
        <begin position="52"/>
        <end position="65"/>
    </location>
</feature>
<keyword evidence="2" id="KW-0812">Transmembrane</keyword>
<dbReference type="EMBL" id="BMSA01000009">
    <property type="protein sequence ID" value="GGT55061.1"/>
    <property type="molecule type" value="Genomic_DNA"/>
</dbReference>
<dbReference type="Pfam" id="PF19721">
    <property type="entry name" value="DUF6215"/>
    <property type="match status" value="1"/>
</dbReference>
<feature type="transmembrane region" description="Helical" evidence="2">
    <location>
        <begin position="21"/>
        <end position="42"/>
    </location>
</feature>
<evidence type="ECO:0000313" key="4">
    <source>
        <dbReference type="Proteomes" id="UP000646776"/>
    </source>
</evidence>
<dbReference type="Proteomes" id="UP000646776">
    <property type="component" value="Unassembled WGS sequence"/>
</dbReference>
<sequence>MAHMVDEVVEPEKGMSTGAQVVAAVVMVAGVAGLMWALAGALPQNTADDRPPATCSSTASASPPARHVSGAQLCTALNRADLSSLLGTPQERARTATGHDMPFEAPDGSRHSNPEATVTFDTYSVRISALYDNLPVADMARLLDSAAQSRTVLGHPAALYSDRTVALTLDLGSGKADTGPGGIARSMLVAQDAKDGGDSYEIVIWRQDEVVPDDAALLRVVETVLPDLPGWTTA</sequence>
<evidence type="ECO:0000256" key="1">
    <source>
        <dbReference type="SAM" id="MobiDB-lite"/>
    </source>
</evidence>
<comment type="caution">
    <text evidence="3">The sequence shown here is derived from an EMBL/GenBank/DDBJ whole genome shotgun (WGS) entry which is preliminary data.</text>
</comment>
<name>A0A918HDC1_9ACTN</name>
<protein>
    <submittedName>
        <fullName evidence="3">Uncharacterized protein</fullName>
    </submittedName>
</protein>
<evidence type="ECO:0000256" key="2">
    <source>
        <dbReference type="SAM" id="Phobius"/>
    </source>
</evidence>
<feature type="region of interest" description="Disordered" evidence="1">
    <location>
        <begin position="47"/>
        <end position="67"/>
    </location>
</feature>
<gene>
    <name evidence="3" type="ORF">GCM10010226_35110</name>
</gene>